<dbReference type="UniPathway" id="UPA00275">
    <property type="reaction ID" value="UER00405"/>
</dbReference>
<dbReference type="InterPro" id="IPR001783">
    <property type="entry name" value="Lumazine-bd"/>
</dbReference>
<evidence type="ECO:0000256" key="6">
    <source>
        <dbReference type="ARBA" id="ARBA00022619"/>
    </source>
</evidence>
<keyword evidence="8" id="KW-0677">Repeat</keyword>
<evidence type="ECO:0000259" key="11">
    <source>
        <dbReference type="PROSITE" id="PS51177"/>
    </source>
</evidence>
<dbReference type="GO" id="GO:0005829">
    <property type="term" value="C:cytosol"/>
    <property type="evidence" value="ECO:0007669"/>
    <property type="project" value="TreeGrafter"/>
</dbReference>
<dbReference type="PROSITE" id="PS51177">
    <property type="entry name" value="LUMAZINE_BIND"/>
    <property type="match status" value="2"/>
</dbReference>
<evidence type="ECO:0000256" key="4">
    <source>
        <dbReference type="ARBA" id="ARBA00012827"/>
    </source>
</evidence>
<dbReference type="STRING" id="203907.Bfl366"/>
<gene>
    <name evidence="12" type="primary">ribE</name>
    <name evidence="12" type="ordered locus">Bfl366</name>
</gene>
<evidence type="ECO:0000256" key="5">
    <source>
        <dbReference type="ARBA" id="ARBA00013950"/>
    </source>
</evidence>
<dbReference type="EMBL" id="BX248583">
    <property type="protein sequence ID" value="CAD83432.1"/>
    <property type="molecule type" value="Genomic_DNA"/>
</dbReference>
<dbReference type="InterPro" id="IPR026017">
    <property type="entry name" value="Lumazine-bd_dom"/>
</dbReference>
<feature type="domain" description="Lumazine-binding" evidence="11">
    <location>
        <begin position="1"/>
        <end position="97"/>
    </location>
</feature>
<evidence type="ECO:0000256" key="1">
    <source>
        <dbReference type="ARBA" id="ARBA00000968"/>
    </source>
</evidence>
<evidence type="ECO:0000313" key="13">
    <source>
        <dbReference type="Proteomes" id="UP000002192"/>
    </source>
</evidence>
<feature type="repeat" description="Lumazine-binding" evidence="10">
    <location>
        <begin position="1"/>
        <end position="97"/>
    </location>
</feature>
<dbReference type="InterPro" id="IPR017938">
    <property type="entry name" value="Riboflavin_synthase-like_b-brl"/>
</dbReference>
<evidence type="ECO:0000256" key="3">
    <source>
        <dbReference type="ARBA" id="ARBA00004887"/>
    </source>
</evidence>
<name>Q7VR57_BLOFL</name>
<dbReference type="Pfam" id="PF00677">
    <property type="entry name" value="Lum_binding"/>
    <property type="match status" value="2"/>
</dbReference>
<dbReference type="Proteomes" id="UP000002192">
    <property type="component" value="Chromosome"/>
</dbReference>
<dbReference type="NCBIfam" id="TIGR00187">
    <property type="entry name" value="ribE"/>
    <property type="match status" value="1"/>
</dbReference>
<dbReference type="PANTHER" id="PTHR21098:SF0">
    <property type="entry name" value="RIBOFLAVIN SYNTHASE"/>
    <property type="match status" value="1"/>
</dbReference>
<organism evidence="12 13">
    <name type="scientific">Blochmanniella floridana</name>
    <dbReference type="NCBI Taxonomy" id="203907"/>
    <lineage>
        <taxon>Bacteria</taxon>
        <taxon>Pseudomonadati</taxon>
        <taxon>Pseudomonadota</taxon>
        <taxon>Gammaproteobacteria</taxon>
        <taxon>Enterobacterales</taxon>
        <taxon>Enterobacteriaceae</taxon>
        <taxon>ant endosymbionts</taxon>
        <taxon>Candidatus Blochmanniella</taxon>
    </lineage>
</organism>
<comment type="catalytic activity">
    <reaction evidence="1">
        <text>2 6,7-dimethyl-8-(1-D-ribityl)lumazine + H(+) = 5-amino-6-(D-ribitylamino)uracil + riboflavin</text>
        <dbReference type="Rhea" id="RHEA:20772"/>
        <dbReference type="ChEBI" id="CHEBI:15378"/>
        <dbReference type="ChEBI" id="CHEBI:15934"/>
        <dbReference type="ChEBI" id="CHEBI:57986"/>
        <dbReference type="ChEBI" id="CHEBI:58201"/>
        <dbReference type="EC" id="2.5.1.9"/>
    </reaction>
</comment>
<dbReference type="PIRSF" id="PIRSF000498">
    <property type="entry name" value="Riboflavin_syn_A"/>
    <property type="match status" value="1"/>
</dbReference>
<evidence type="ECO:0000256" key="8">
    <source>
        <dbReference type="ARBA" id="ARBA00022737"/>
    </source>
</evidence>
<proteinExistence type="predicted"/>
<keyword evidence="13" id="KW-1185">Reference proteome</keyword>
<keyword evidence="7 12" id="KW-0808">Transferase</keyword>
<feature type="repeat" description="Lumazine-binding" evidence="10">
    <location>
        <begin position="98"/>
        <end position="195"/>
    </location>
</feature>
<evidence type="ECO:0000256" key="2">
    <source>
        <dbReference type="ARBA" id="ARBA00002803"/>
    </source>
</evidence>
<dbReference type="NCBIfam" id="NF009566">
    <property type="entry name" value="PRK13020.1"/>
    <property type="match status" value="1"/>
</dbReference>
<dbReference type="Gene3D" id="2.40.30.20">
    <property type="match status" value="2"/>
</dbReference>
<dbReference type="GO" id="GO:0004746">
    <property type="term" value="F:riboflavin synthase activity"/>
    <property type="evidence" value="ECO:0007669"/>
    <property type="project" value="UniProtKB-UniRule"/>
</dbReference>
<reference evidence="12 13" key="1">
    <citation type="journal article" date="2003" name="Proc. Natl. Acad. Sci. U.S.A.">
        <title>The genome sequence of Blochmannia floridanus: comparative analysis of reduced genomes.</title>
        <authorList>
            <person name="Gil R."/>
            <person name="Silva F.J."/>
            <person name="Zientz E."/>
            <person name="Delmotte F."/>
            <person name="Gonzalez-Candelas F."/>
            <person name="Latorre A."/>
            <person name="Rausell C."/>
            <person name="Kramerbeek J."/>
            <person name="Gadau J."/>
            <person name="Hoelldobler B."/>
            <person name="van Ham R.C.H.J."/>
            <person name="Gross R."/>
            <person name="Moya A."/>
        </authorList>
    </citation>
    <scope>NUCLEOTIDE SEQUENCE [LARGE SCALE GENOMIC DNA]</scope>
</reference>
<dbReference type="eggNOG" id="COG0307">
    <property type="taxonomic scope" value="Bacteria"/>
</dbReference>
<dbReference type="FunFam" id="2.40.30.20:FF:000003">
    <property type="entry name" value="Riboflavin synthase, alpha subunit"/>
    <property type="match status" value="1"/>
</dbReference>
<evidence type="ECO:0000256" key="10">
    <source>
        <dbReference type="PROSITE-ProRule" id="PRU00524"/>
    </source>
</evidence>
<dbReference type="AlphaFoldDB" id="Q7VR57"/>
<feature type="domain" description="Lumazine-binding" evidence="11">
    <location>
        <begin position="98"/>
        <end position="195"/>
    </location>
</feature>
<dbReference type="NCBIfam" id="NF006767">
    <property type="entry name" value="PRK09289.1"/>
    <property type="match status" value="1"/>
</dbReference>
<dbReference type="SUPFAM" id="SSF63380">
    <property type="entry name" value="Riboflavin synthase domain-like"/>
    <property type="match status" value="2"/>
</dbReference>
<protein>
    <recommendedName>
        <fullName evidence="5 9">Riboflavin synthase</fullName>
        <ecNumber evidence="4 9">2.5.1.9</ecNumber>
    </recommendedName>
</protein>
<dbReference type="EC" id="2.5.1.9" evidence="4 9"/>
<dbReference type="PANTHER" id="PTHR21098">
    <property type="entry name" value="RIBOFLAVIN SYNTHASE ALPHA CHAIN"/>
    <property type="match status" value="1"/>
</dbReference>
<comment type="function">
    <text evidence="2">Catalyzes the dismutation of two molecules of 6,7-dimethyl-8-ribityllumazine, resulting in the formation of riboflavin and 5-amino-6-(D-ribitylamino)uracil.</text>
</comment>
<evidence type="ECO:0000256" key="9">
    <source>
        <dbReference type="NCBIfam" id="TIGR00187"/>
    </source>
</evidence>
<sequence length="202" mass="23022">MFSGIIQAVVPVHTIYEELNFKTYVVIFPQHLLSNIKIGSSISNNGCCLTVITIQHNYVSFNLIHETLKLTNMGILQAGDLINVEEPIKYHKKIEGHLMTGHIDCTGEIKKIIHYKKNKTIWIKMKNKYYQKYIIQKGSIGIDGVSLTINKVLGIYIRICLIPYTIKKTTLGTRKIGDIVNIEIDFFVKTITNTVERILSNI</sequence>
<keyword evidence="6" id="KW-0686">Riboflavin biosynthesis</keyword>
<comment type="pathway">
    <text evidence="3">Cofactor biosynthesis; riboflavin biosynthesis; riboflavin from 2-hydroxy-3-oxobutyl phosphate and 5-amino-6-(D-ribitylamino)uracil: step 2/2.</text>
</comment>
<dbReference type="KEGG" id="bfl:Bfl366"/>
<evidence type="ECO:0000256" key="7">
    <source>
        <dbReference type="ARBA" id="ARBA00022679"/>
    </source>
</evidence>
<dbReference type="OrthoDB" id="9788537at2"/>
<dbReference type="CDD" id="cd00402">
    <property type="entry name" value="Riboflavin_synthase_like"/>
    <property type="match status" value="1"/>
</dbReference>
<dbReference type="GO" id="GO:0009231">
    <property type="term" value="P:riboflavin biosynthetic process"/>
    <property type="evidence" value="ECO:0007669"/>
    <property type="project" value="UniProtKB-UniPathway"/>
</dbReference>
<dbReference type="InterPro" id="IPR023366">
    <property type="entry name" value="ATP_synth_asu-like_sf"/>
</dbReference>
<accession>Q7VR57</accession>
<dbReference type="HOGENOM" id="CLU_034388_0_1_6"/>
<evidence type="ECO:0000313" key="12">
    <source>
        <dbReference type="EMBL" id="CAD83432.1"/>
    </source>
</evidence>